<dbReference type="Gene3D" id="3.40.630.30">
    <property type="match status" value="1"/>
</dbReference>
<proteinExistence type="predicted"/>
<dbReference type="Pfam" id="PF13508">
    <property type="entry name" value="Acetyltransf_7"/>
    <property type="match status" value="1"/>
</dbReference>
<dbReference type="EMBL" id="CP033367">
    <property type="protein sequence ID" value="QKD01015.1"/>
    <property type="molecule type" value="Genomic_DNA"/>
</dbReference>
<dbReference type="PANTHER" id="PTHR43617">
    <property type="entry name" value="L-AMINO ACID N-ACETYLTRANSFERASE"/>
    <property type="match status" value="1"/>
</dbReference>
<dbReference type="AlphaFoldDB" id="A0A6M7WGB0"/>
<dbReference type="CDD" id="cd04301">
    <property type="entry name" value="NAT_SF"/>
    <property type="match status" value="1"/>
</dbReference>
<dbReference type="PROSITE" id="PS51186">
    <property type="entry name" value="GNAT"/>
    <property type="match status" value="1"/>
</dbReference>
<dbReference type="SUPFAM" id="SSF55729">
    <property type="entry name" value="Acyl-CoA N-acyltransferases (Nat)"/>
    <property type="match status" value="1"/>
</dbReference>
<accession>A0A6M7WGB0</accession>
<reference evidence="2 3" key="1">
    <citation type="submission" date="2018-10" db="EMBL/GenBank/DDBJ databases">
        <authorList>
            <person name="Perry B.J."/>
            <person name="Sullivan J.T."/>
            <person name="Murphy R.J.T."/>
            <person name="Ramsay J.P."/>
            <person name="Ronson C.W."/>
        </authorList>
    </citation>
    <scope>NUCLEOTIDE SEQUENCE [LARGE SCALE GENOMIC DNA]</scope>
    <source>
        <strain evidence="2 3">R88b</strain>
    </source>
</reference>
<gene>
    <name evidence="2" type="ORF">EB235_05480</name>
</gene>
<evidence type="ECO:0000313" key="2">
    <source>
        <dbReference type="EMBL" id="QKD01015.1"/>
    </source>
</evidence>
<evidence type="ECO:0000259" key="1">
    <source>
        <dbReference type="PROSITE" id="PS51186"/>
    </source>
</evidence>
<dbReference type="RefSeq" id="WP_080680867.1">
    <property type="nucleotide sequence ID" value="NZ_CP033367.1"/>
</dbReference>
<name>A0A6M7WGB0_RHILI</name>
<protein>
    <submittedName>
        <fullName evidence="2">GNAT family N-acetyltransferase</fullName>
    </submittedName>
</protein>
<dbReference type="InterPro" id="IPR000182">
    <property type="entry name" value="GNAT_dom"/>
</dbReference>
<keyword evidence="2" id="KW-0808">Transferase</keyword>
<sequence>MNDPAKITLRPATGSDAAAIAKLMRAALGSFDWMPVIHTPAEDLAFIRDIVLPRQQVTVAQIGEEIVGFIAVCGDWVEQLYLDPAWTGQGIGSRLLMDVTTTLPIVKLHCFRSNTGTRRFYERHGFRAESFGDGTTNEEGLPDILYVRRRYLAPARPSQAVSHAVSDGPARRLPK</sequence>
<organism evidence="2 3">
    <name type="scientific">Mesorhizobium loti R88b</name>
    <dbReference type="NCBI Taxonomy" id="935548"/>
    <lineage>
        <taxon>Bacteria</taxon>
        <taxon>Pseudomonadati</taxon>
        <taxon>Pseudomonadota</taxon>
        <taxon>Alphaproteobacteria</taxon>
        <taxon>Hyphomicrobiales</taxon>
        <taxon>Phyllobacteriaceae</taxon>
        <taxon>Mesorhizobium</taxon>
    </lineage>
</organism>
<dbReference type="InterPro" id="IPR050276">
    <property type="entry name" value="MshD_Acetyltransferase"/>
</dbReference>
<dbReference type="Proteomes" id="UP000503017">
    <property type="component" value="Chromosome"/>
</dbReference>
<evidence type="ECO:0000313" key="3">
    <source>
        <dbReference type="Proteomes" id="UP000503017"/>
    </source>
</evidence>
<dbReference type="GO" id="GO:0016747">
    <property type="term" value="F:acyltransferase activity, transferring groups other than amino-acyl groups"/>
    <property type="evidence" value="ECO:0007669"/>
    <property type="project" value="InterPro"/>
</dbReference>
<feature type="domain" description="N-acetyltransferase" evidence="1">
    <location>
        <begin position="7"/>
        <end position="148"/>
    </location>
</feature>
<dbReference type="InterPro" id="IPR016181">
    <property type="entry name" value="Acyl_CoA_acyltransferase"/>
</dbReference>